<keyword evidence="6" id="KW-1185">Reference proteome</keyword>
<dbReference type="Gene3D" id="3.40.190.10">
    <property type="entry name" value="Periplasmic binding protein-like II"/>
    <property type="match status" value="2"/>
</dbReference>
<keyword evidence="2" id="KW-0813">Transport</keyword>
<evidence type="ECO:0000313" key="5">
    <source>
        <dbReference type="EMBL" id="MFD1678070.1"/>
    </source>
</evidence>
<feature type="chain" id="PRO_5046951642" description="Aldouronate transport system substrate-binding protein" evidence="4">
    <location>
        <begin position="28"/>
        <end position="562"/>
    </location>
</feature>
<evidence type="ECO:0000256" key="4">
    <source>
        <dbReference type="SAM" id="SignalP"/>
    </source>
</evidence>
<organism evidence="5 6">
    <name type="scientific">Alicyclobacillus fodiniaquatilis</name>
    <dbReference type="NCBI Taxonomy" id="1661150"/>
    <lineage>
        <taxon>Bacteria</taxon>
        <taxon>Bacillati</taxon>
        <taxon>Bacillota</taxon>
        <taxon>Bacilli</taxon>
        <taxon>Bacillales</taxon>
        <taxon>Alicyclobacillaceae</taxon>
        <taxon>Alicyclobacillus</taxon>
    </lineage>
</organism>
<accession>A0ABW4JSK9</accession>
<evidence type="ECO:0000256" key="1">
    <source>
        <dbReference type="ARBA" id="ARBA00008520"/>
    </source>
</evidence>
<dbReference type="RefSeq" id="WP_377946051.1">
    <property type="nucleotide sequence ID" value="NZ_JBHUCX010000100.1"/>
</dbReference>
<sequence>MKSRRFKRNVLSIGTVAVLGFSVTACSNDTSSSNSSANTSSGSNVISMFASPPTDIINLKTNWFTKYVEKKFNMQINWVQVPNSDVTTKQSLLLSSGDYPDVFWNGSFSNADILKYAQQGILVPLNSLIKQYAPNLQKAIQTVPGLKQDVTAPDGNIYAIPSYNYCFHCFWSSGMWIDTSLLKKYGLQMPTTTQEFTHVLQVFKQHGLIPLTGATDGYYSNPITFLMNAFIYDDGTDYFDINNGKVVFAPIQAQWKQGLEYIHSLYTQGLLDHQALSQNMDTAKREIAQGKVAVVPDGGSNSFIDNIADPKSGFLNWLAVPALKGPSGVQYAAFSGNNPGNPTFAITNKATKDQEIKMMKLLNFIWTPTGTQIADFGPEGKYWTKAKKGQLGFTGKQALFNTNWSTFYAGNSQQNSGWDQMGPFYQSEAWRNGAVAIPPFTPDGSGNQTLLQLETEQNYAGHQPKYVYPGDVWIPTNALQQYSMEQTNIDNFVSQWMSEFIDGSKSIDKDWNQYVQGVENLGLAQYIKTSQSAMGQPFDTSSFTADPGAVKFLSSLKSNSTK</sequence>
<gene>
    <name evidence="5" type="ORF">ACFSB2_25720</name>
</gene>
<evidence type="ECO:0008006" key="7">
    <source>
        <dbReference type="Google" id="ProtNLM"/>
    </source>
</evidence>
<dbReference type="PANTHER" id="PTHR30061:SF50">
    <property type="entry name" value="MALTOSE_MALTODEXTRIN-BINDING PERIPLASMIC PROTEIN"/>
    <property type="match status" value="1"/>
</dbReference>
<protein>
    <recommendedName>
        <fullName evidence="7">Aldouronate transport system substrate-binding protein</fullName>
    </recommendedName>
</protein>
<evidence type="ECO:0000256" key="3">
    <source>
        <dbReference type="ARBA" id="ARBA00022729"/>
    </source>
</evidence>
<comment type="similarity">
    <text evidence="1">Belongs to the bacterial solute-binding protein 1 family.</text>
</comment>
<dbReference type="Proteomes" id="UP001597079">
    <property type="component" value="Unassembled WGS sequence"/>
</dbReference>
<name>A0ABW4JSK9_9BACL</name>
<keyword evidence="3 4" id="KW-0732">Signal</keyword>
<evidence type="ECO:0000256" key="2">
    <source>
        <dbReference type="ARBA" id="ARBA00022448"/>
    </source>
</evidence>
<reference evidence="6" key="1">
    <citation type="journal article" date="2019" name="Int. J. Syst. Evol. Microbiol.">
        <title>The Global Catalogue of Microorganisms (GCM) 10K type strain sequencing project: providing services to taxonomists for standard genome sequencing and annotation.</title>
        <authorList>
            <consortium name="The Broad Institute Genomics Platform"/>
            <consortium name="The Broad Institute Genome Sequencing Center for Infectious Disease"/>
            <person name="Wu L."/>
            <person name="Ma J."/>
        </authorList>
    </citation>
    <scope>NUCLEOTIDE SEQUENCE [LARGE SCALE GENOMIC DNA]</scope>
    <source>
        <strain evidence="6">CGMCC 1.12286</strain>
    </source>
</reference>
<proteinExistence type="inferred from homology"/>
<comment type="caution">
    <text evidence="5">The sequence shown here is derived from an EMBL/GenBank/DDBJ whole genome shotgun (WGS) entry which is preliminary data.</text>
</comment>
<dbReference type="EMBL" id="JBHUCX010000100">
    <property type="protein sequence ID" value="MFD1678070.1"/>
    <property type="molecule type" value="Genomic_DNA"/>
</dbReference>
<dbReference type="SUPFAM" id="SSF53850">
    <property type="entry name" value="Periplasmic binding protein-like II"/>
    <property type="match status" value="1"/>
</dbReference>
<evidence type="ECO:0000313" key="6">
    <source>
        <dbReference type="Proteomes" id="UP001597079"/>
    </source>
</evidence>
<feature type="signal peptide" evidence="4">
    <location>
        <begin position="1"/>
        <end position="27"/>
    </location>
</feature>
<dbReference type="PANTHER" id="PTHR30061">
    <property type="entry name" value="MALTOSE-BINDING PERIPLASMIC PROTEIN"/>
    <property type="match status" value="1"/>
</dbReference>
<dbReference type="PROSITE" id="PS51257">
    <property type="entry name" value="PROKAR_LIPOPROTEIN"/>
    <property type="match status" value="1"/>
</dbReference>